<protein>
    <submittedName>
        <fullName evidence="7">LysE family translocator</fullName>
    </submittedName>
</protein>
<evidence type="ECO:0000313" key="8">
    <source>
        <dbReference type="Proteomes" id="UP000298656"/>
    </source>
</evidence>
<sequence>MIDSSAVATVFSVYAVGVVIPGPNFVAVVHKAVSGRRSDALALVAGIVTVNLFWATCAILGIGMAFAIFPWLAMSIKLAGAAYLIWFGLRLVASAGASHATTPQPLKAPGFRSAFLQGVATNIANPKSIAFYAAVFSSAAPAHVSTPTFFAMLATVGAIATCWYGAVALVLSHATVATAYRRAKAWIDRACGGVIIALGIRQAIR</sequence>
<dbReference type="Pfam" id="PF01810">
    <property type="entry name" value="LysE"/>
    <property type="match status" value="1"/>
</dbReference>
<dbReference type="AlphaFoldDB" id="A0A4P8IL10"/>
<dbReference type="GO" id="GO:0015171">
    <property type="term" value="F:amino acid transmembrane transporter activity"/>
    <property type="evidence" value="ECO:0007669"/>
    <property type="project" value="TreeGrafter"/>
</dbReference>
<evidence type="ECO:0000256" key="4">
    <source>
        <dbReference type="ARBA" id="ARBA00022989"/>
    </source>
</evidence>
<dbReference type="PANTHER" id="PTHR30086:SF19">
    <property type="entry name" value="THREONINE EFFLUX PROTEIN"/>
    <property type="match status" value="1"/>
</dbReference>
<keyword evidence="4 6" id="KW-1133">Transmembrane helix</keyword>
<accession>A0A4P8IL10</accession>
<evidence type="ECO:0000256" key="5">
    <source>
        <dbReference type="ARBA" id="ARBA00023136"/>
    </source>
</evidence>
<dbReference type="OrthoDB" id="9804822at2"/>
<dbReference type="GO" id="GO:0005886">
    <property type="term" value="C:plasma membrane"/>
    <property type="evidence" value="ECO:0007669"/>
    <property type="project" value="UniProtKB-SubCell"/>
</dbReference>
<dbReference type="RefSeq" id="WP_137332397.1">
    <property type="nucleotide sequence ID" value="NZ_CP040077.1"/>
</dbReference>
<feature type="transmembrane region" description="Helical" evidence="6">
    <location>
        <begin position="74"/>
        <end position="93"/>
    </location>
</feature>
<keyword evidence="2" id="KW-1003">Cell membrane</keyword>
<organism evidence="7 8">
    <name type="scientific">Trinickia violacea</name>
    <dbReference type="NCBI Taxonomy" id="2571746"/>
    <lineage>
        <taxon>Bacteria</taxon>
        <taxon>Pseudomonadati</taxon>
        <taxon>Pseudomonadota</taxon>
        <taxon>Betaproteobacteria</taxon>
        <taxon>Burkholderiales</taxon>
        <taxon>Burkholderiaceae</taxon>
        <taxon>Trinickia</taxon>
    </lineage>
</organism>
<evidence type="ECO:0000256" key="2">
    <source>
        <dbReference type="ARBA" id="ARBA00022475"/>
    </source>
</evidence>
<evidence type="ECO:0000256" key="3">
    <source>
        <dbReference type="ARBA" id="ARBA00022692"/>
    </source>
</evidence>
<evidence type="ECO:0000256" key="6">
    <source>
        <dbReference type="SAM" id="Phobius"/>
    </source>
</evidence>
<name>A0A4P8IL10_9BURK</name>
<dbReference type="EMBL" id="CP040077">
    <property type="protein sequence ID" value="QCP49572.1"/>
    <property type="molecule type" value="Genomic_DNA"/>
</dbReference>
<reference evidence="7 8" key="1">
    <citation type="submission" date="2019-05" db="EMBL/GenBank/DDBJ databases">
        <title>Burkholderia sp. DHOD12, isolated from subtropical forest soil.</title>
        <authorList>
            <person name="Gao Z.-H."/>
            <person name="Qiu L.-H."/>
        </authorList>
    </citation>
    <scope>NUCLEOTIDE SEQUENCE [LARGE SCALE GENOMIC DNA]</scope>
    <source>
        <strain evidence="7 8">DHOD12</strain>
    </source>
</reference>
<gene>
    <name evidence="7" type="ORF">FAZ95_10540</name>
</gene>
<feature type="transmembrane region" description="Helical" evidence="6">
    <location>
        <begin position="41"/>
        <end position="68"/>
    </location>
</feature>
<feature type="transmembrane region" description="Helical" evidence="6">
    <location>
        <begin position="6"/>
        <end position="29"/>
    </location>
</feature>
<comment type="subcellular location">
    <subcellularLocation>
        <location evidence="1">Cell membrane</location>
        <topology evidence="1">Multi-pass membrane protein</topology>
    </subcellularLocation>
</comment>
<keyword evidence="8" id="KW-1185">Reference proteome</keyword>
<keyword evidence="3 6" id="KW-0812">Transmembrane</keyword>
<dbReference type="PANTHER" id="PTHR30086">
    <property type="entry name" value="ARGININE EXPORTER PROTEIN ARGO"/>
    <property type="match status" value="1"/>
</dbReference>
<dbReference type="InterPro" id="IPR001123">
    <property type="entry name" value="LeuE-type"/>
</dbReference>
<feature type="transmembrane region" description="Helical" evidence="6">
    <location>
        <begin position="149"/>
        <end position="174"/>
    </location>
</feature>
<keyword evidence="5 6" id="KW-0472">Membrane</keyword>
<dbReference type="KEGG" id="tvl:FAZ95_10540"/>
<proteinExistence type="predicted"/>
<evidence type="ECO:0000313" key="7">
    <source>
        <dbReference type="EMBL" id="QCP49572.1"/>
    </source>
</evidence>
<evidence type="ECO:0000256" key="1">
    <source>
        <dbReference type="ARBA" id="ARBA00004651"/>
    </source>
</evidence>
<dbReference type="Proteomes" id="UP000298656">
    <property type="component" value="Chromosome 1"/>
</dbReference>